<accession>A0A381DIJ9</accession>
<keyword evidence="3" id="KW-1185">Reference proteome</keyword>
<dbReference type="EMBL" id="UFVD01000001">
    <property type="protein sequence ID" value="SUX10506.1"/>
    <property type="molecule type" value="Genomic_DNA"/>
</dbReference>
<sequence>MTKSIIMLIIWFIFIFLSYKFVKLNIKETQRRLKEDENK</sequence>
<gene>
    <name evidence="2" type="ORF">NCTC12475_00703</name>
</gene>
<evidence type="ECO:0000313" key="3">
    <source>
        <dbReference type="Proteomes" id="UP000254920"/>
    </source>
</evidence>
<proteinExistence type="predicted"/>
<reference evidence="2 3" key="1">
    <citation type="submission" date="2018-06" db="EMBL/GenBank/DDBJ databases">
        <authorList>
            <consortium name="Pathogen Informatics"/>
            <person name="Doyle S."/>
        </authorList>
    </citation>
    <scope>NUCLEOTIDE SEQUENCE [LARGE SCALE GENOMIC DNA]</scope>
    <source>
        <strain evidence="2 3">NCTC12475</strain>
    </source>
</reference>
<evidence type="ECO:0000313" key="2">
    <source>
        <dbReference type="EMBL" id="SUX10506.1"/>
    </source>
</evidence>
<feature type="transmembrane region" description="Helical" evidence="1">
    <location>
        <begin position="6"/>
        <end position="22"/>
    </location>
</feature>
<dbReference type="Proteomes" id="UP000254920">
    <property type="component" value="Unassembled WGS sequence"/>
</dbReference>
<name>A0A381DIJ9_9BACT</name>
<evidence type="ECO:0000256" key="1">
    <source>
        <dbReference type="SAM" id="Phobius"/>
    </source>
</evidence>
<keyword evidence="1" id="KW-0812">Transmembrane</keyword>
<dbReference type="STRING" id="32024.GCA_000788295_00958"/>
<organism evidence="2 3">
    <name type="scientific">Campylobacter sputorum subsp. sputorum</name>
    <dbReference type="NCBI Taxonomy" id="32024"/>
    <lineage>
        <taxon>Bacteria</taxon>
        <taxon>Pseudomonadati</taxon>
        <taxon>Campylobacterota</taxon>
        <taxon>Epsilonproteobacteria</taxon>
        <taxon>Campylobacterales</taxon>
        <taxon>Campylobacteraceae</taxon>
        <taxon>Campylobacter</taxon>
    </lineage>
</organism>
<evidence type="ECO:0008006" key="4">
    <source>
        <dbReference type="Google" id="ProtNLM"/>
    </source>
</evidence>
<protein>
    <recommendedName>
        <fullName evidence="4">CcmD family protein</fullName>
    </recommendedName>
</protein>
<keyword evidence="1" id="KW-0472">Membrane</keyword>
<dbReference type="AlphaFoldDB" id="A0A381DIJ9"/>
<keyword evidence="1" id="KW-1133">Transmembrane helix</keyword>